<dbReference type="AlphaFoldDB" id="A0A0B2PK62"/>
<gene>
    <name evidence="1" type="ORF">glysoja_032298</name>
</gene>
<dbReference type="Proteomes" id="UP000053555">
    <property type="component" value="Unassembled WGS sequence"/>
</dbReference>
<accession>A0A0B2PK62</accession>
<protein>
    <submittedName>
        <fullName evidence="1">Uncharacterized protein</fullName>
    </submittedName>
</protein>
<organism evidence="1">
    <name type="scientific">Glycine soja</name>
    <name type="common">Wild soybean</name>
    <dbReference type="NCBI Taxonomy" id="3848"/>
    <lineage>
        <taxon>Eukaryota</taxon>
        <taxon>Viridiplantae</taxon>
        <taxon>Streptophyta</taxon>
        <taxon>Embryophyta</taxon>
        <taxon>Tracheophyta</taxon>
        <taxon>Spermatophyta</taxon>
        <taxon>Magnoliopsida</taxon>
        <taxon>eudicotyledons</taxon>
        <taxon>Gunneridae</taxon>
        <taxon>Pentapetalae</taxon>
        <taxon>rosids</taxon>
        <taxon>fabids</taxon>
        <taxon>Fabales</taxon>
        <taxon>Fabaceae</taxon>
        <taxon>Papilionoideae</taxon>
        <taxon>50 kb inversion clade</taxon>
        <taxon>NPAAA clade</taxon>
        <taxon>indigoferoid/millettioid clade</taxon>
        <taxon>Phaseoleae</taxon>
        <taxon>Glycine</taxon>
        <taxon>Glycine subgen. Soja</taxon>
    </lineage>
</organism>
<dbReference type="EMBL" id="KN666220">
    <property type="protein sequence ID" value="KHN08114.1"/>
    <property type="molecule type" value="Genomic_DNA"/>
</dbReference>
<evidence type="ECO:0000313" key="1">
    <source>
        <dbReference type="EMBL" id="KHN08114.1"/>
    </source>
</evidence>
<reference evidence="1" key="1">
    <citation type="submission" date="2014-07" db="EMBL/GenBank/DDBJ databases">
        <title>Identification of a novel salt tolerance gene in wild soybean by whole-genome sequencing.</title>
        <authorList>
            <person name="Lam H.-M."/>
            <person name="Qi X."/>
            <person name="Li M.-W."/>
            <person name="Liu X."/>
            <person name="Xie M."/>
            <person name="Ni M."/>
            <person name="Xu X."/>
        </authorList>
    </citation>
    <scope>NUCLEOTIDE SEQUENCE [LARGE SCALE GENOMIC DNA]</scope>
    <source>
        <tissue evidence="1">Root</tissue>
    </source>
</reference>
<proteinExistence type="predicted"/>
<sequence>MWKRLTLEGEMYWVTSVRSPYVVACGPQVYSSNLPNRWIGRGIQSLSSQIDGYQAQKLRKWDVQKVQSIFSPEGSFSYIQGDFWKKLWKIKAIPKCVHLL</sequence>
<name>A0A0B2PK62_GLYSO</name>